<organism evidence="2 3">
    <name type="scientific">Prorocentrum cordatum</name>
    <dbReference type="NCBI Taxonomy" id="2364126"/>
    <lineage>
        <taxon>Eukaryota</taxon>
        <taxon>Sar</taxon>
        <taxon>Alveolata</taxon>
        <taxon>Dinophyceae</taxon>
        <taxon>Prorocentrales</taxon>
        <taxon>Prorocentraceae</taxon>
        <taxon>Prorocentrum</taxon>
    </lineage>
</organism>
<feature type="compositionally biased region" description="Basic and acidic residues" evidence="1">
    <location>
        <begin position="69"/>
        <end position="80"/>
    </location>
</feature>
<comment type="caution">
    <text evidence="2">The sequence shown here is derived from an EMBL/GenBank/DDBJ whole genome shotgun (WGS) entry which is preliminary data.</text>
</comment>
<protein>
    <submittedName>
        <fullName evidence="2">Uncharacterized protein</fullName>
    </submittedName>
</protein>
<feature type="compositionally biased region" description="Basic residues" evidence="1">
    <location>
        <begin position="1"/>
        <end position="13"/>
    </location>
</feature>
<proteinExistence type="predicted"/>
<feature type="non-terminal residue" evidence="2">
    <location>
        <position position="1"/>
    </location>
</feature>
<evidence type="ECO:0000313" key="2">
    <source>
        <dbReference type="EMBL" id="CAK0859025.1"/>
    </source>
</evidence>
<feature type="non-terminal residue" evidence="2">
    <location>
        <position position="185"/>
    </location>
</feature>
<keyword evidence="3" id="KW-1185">Reference proteome</keyword>
<dbReference type="Proteomes" id="UP001189429">
    <property type="component" value="Unassembled WGS sequence"/>
</dbReference>
<gene>
    <name evidence="2" type="ORF">PCOR1329_LOCUS48531</name>
</gene>
<feature type="region of interest" description="Disordered" evidence="1">
    <location>
        <begin position="1"/>
        <end position="185"/>
    </location>
</feature>
<evidence type="ECO:0000313" key="3">
    <source>
        <dbReference type="Proteomes" id="UP001189429"/>
    </source>
</evidence>
<feature type="compositionally biased region" description="Acidic residues" evidence="1">
    <location>
        <begin position="144"/>
        <end position="154"/>
    </location>
</feature>
<reference evidence="2" key="1">
    <citation type="submission" date="2023-10" db="EMBL/GenBank/DDBJ databases">
        <authorList>
            <person name="Chen Y."/>
            <person name="Shah S."/>
            <person name="Dougan E. K."/>
            <person name="Thang M."/>
            <person name="Chan C."/>
        </authorList>
    </citation>
    <scope>NUCLEOTIDE SEQUENCE [LARGE SCALE GENOMIC DNA]</scope>
</reference>
<dbReference type="EMBL" id="CAUYUJ010015861">
    <property type="protein sequence ID" value="CAK0859025.1"/>
    <property type="molecule type" value="Genomic_DNA"/>
</dbReference>
<feature type="compositionally biased region" description="Basic residues" evidence="1">
    <location>
        <begin position="49"/>
        <end position="64"/>
    </location>
</feature>
<name>A0ABN9UH98_9DINO</name>
<feature type="compositionally biased region" description="Basic and acidic residues" evidence="1">
    <location>
        <begin position="101"/>
        <end position="115"/>
    </location>
</feature>
<sequence>GRRSPRRPLHQRTPRAAAPRGGRGPLAGPGTFSARRRRPAVLPRAAGARVKKHCGGAGRSKRRTTTTAEGRRQGRERRGGQEQAPPPEKTGSNRRPPRPPRARDHAGGRRCDSSAKPRGRVARGRPPSPGPSELAHGEHAGQASDEEKDEEDREEQASPQSVEAEGNAVAFKGFDSCRHPSSGFR</sequence>
<accession>A0ABN9UH98</accession>
<evidence type="ECO:0000256" key="1">
    <source>
        <dbReference type="SAM" id="MobiDB-lite"/>
    </source>
</evidence>